<protein>
    <submittedName>
        <fullName evidence="2">Uncharacterized protein</fullName>
    </submittedName>
</protein>
<reference evidence="2 3" key="1">
    <citation type="submission" date="2014-01" db="EMBL/GenBank/DDBJ databases">
        <title>Genome sequence and analysis of Xanthomonas arboricola pv. pruni.</title>
        <authorList>
            <person name="Fujikawa T."/>
            <person name="Nakazono-Nagaoka E."/>
        </authorList>
    </citation>
    <scope>NUCLEOTIDE SEQUENCE [LARGE SCALE GENOMIC DNA]</scope>
    <source>
        <strain evidence="3">MAFF 311562</strain>
    </source>
</reference>
<name>W4S941_9XANT</name>
<sequence>MAVLTRSSSLLRGYSLDFDFDFDFDADDRAIGALRSPTPETSQASAAFSGSRSAIQPQRCKRVTQRVATPCPG</sequence>
<accession>W4S941</accession>
<comment type="caution">
    <text evidence="2">The sequence shown here is derived from an EMBL/GenBank/DDBJ whole genome shotgun (WGS) entry which is preliminary data.</text>
</comment>
<evidence type="ECO:0000256" key="1">
    <source>
        <dbReference type="SAM" id="MobiDB-lite"/>
    </source>
</evidence>
<proteinExistence type="predicted"/>
<dbReference type="Proteomes" id="UP000019143">
    <property type="component" value="Unassembled WGS sequence"/>
</dbReference>
<feature type="region of interest" description="Disordered" evidence="1">
    <location>
        <begin position="35"/>
        <end position="73"/>
    </location>
</feature>
<gene>
    <name evidence="2" type="ORF">XPU_4409</name>
</gene>
<feature type="compositionally biased region" description="Polar residues" evidence="1">
    <location>
        <begin position="38"/>
        <end position="56"/>
    </location>
</feature>
<dbReference type="AlphaFoldDB" id="W4S941"/>
<organism evidence="2 3">
    <name type="scientific">Xanthomonas arboricola pv. pruni str. MAFF 311562</name>
    <dbReference type="NCBI Taxonomy" id="1414836"/>
    <lineage>
        <taxon>Bacteria</taxon>
        <taxon>Pseudomonadati</taxon>
        <taxon>Pseudomonadota</taxon>
        <taxon>Gammaproteobacteria</taxon>
        <taxon>Lysobacterales</taxon>
        <taxon>Lysobacteraceae</taxon>
        <taxon>Xanthomonas</taxon>
    </lineage>
</organism>
<dbReference type="EMBL" id="BAVB01000387">
    <property type="protein sequence ID" value="GAE52877.1"/>
    <property type="molecule type" value="Genomic_DNA"/>
</dbReference>
<evidence type="ECO:0000313" key="2">
    <source>
        <dbReference type="EMBL" id="GAE52877.1"/>
    </source>
</evidence>
<evidence type="ECO:0000313" key="3">
    <source>
        <dbReference type="Proteomes" id="UP000019143"/>
    </source>
</evidence>